<dbReference type="InterPro" id="IPR011004">
    <property type="entry name" value="Trimer_LpxA-like_sf"/>
</dbReference>
<reference evidence="3" key="1">
    <citation type="journal article" date="2014" name="Int. J. Syst. Evol. Microbiol.">
        <title>Complete genome sequence of Corynebacterium casei LMG S-19264T (=DSM 44701T), isolated from a smear-ripened cheese.</title>
        <authorList>
            <consortium name="US DOE Joint Genome Institute (JGI-PGF)"/>
            <person name="Walter F."/>
            <person name="Albersmeier A."/>
            <person name="Kalinowski J."/>
            <person name="Ruckert C."/>
        </authorList>
    </citation>
    <scope>NUCLEOTIDE SEQUENCE</scope>
    <source>
        <strain evidence="3">NBRC 110071</strain>
    </source>
</reference>
<keyword evidence="2" id="KW-0808">Transferase</keyword>
<evidence type="ECO:0000256" key="2">
    <source>
        <dbReference type="ARBA" id="ARBA00022679"/>
    </source>
</evidence>
<organism evidence="3 4">
    <name type="scientific">Litoribrevibacter albus</name>
    <dbReference type="NCBI Taxonomy" id="1473156"/>
    <lineage>
        <taxon>Bacteria</taxon>
        <taxon>Pseudomonadati</taxon>
        <taxon>Pseudomonadota</taxon>
        <taxon>Gammaproteobacteria</taxon>
        <taxon>Oceanospirillales</taxon>
        <taxon>Oceanospirillaceae</taxon>
        <taxon>Litoribrevibacter</taxon>
    </lineage>
</organism>
<dbReference type="PANTHER" id="PTHR23416:SF23">
    <property type="entry name" value="ACETYLTRANSFERASE C18B11.09C-RELATED"/>
    <property type="match status" value="1"/>
</dbReference>
<dbReference type="AlphaFoldDB" id="A0AA37W982"/>
<evidence type="ECO:0000256" key="1">
    <source>
        <dbReference type="ARBA" id="ARBA00007274"/>
    </source>
</evidence>
<comment type="caution">
    <text evidence="3">The sequence shown here is derived from an EMBL/GenBank/DDBJ whole genome shotgun (WGS) entry which is preliminary data.</text>
</comment>
<dbReference type="GO" id="GO:0005829">
    <property type="term" value="C:cytosol"/>
    <property type="evidence" value="ECO:0007669"/>
    <property type="project" value="TreeGrafter"/>
</dbReference>
<dbReference type="SUPFAM" id="SSF51161">
    <property type="entry name" value="Trimeric LpxA-like enzymes"/>
    <property type="match status" value="1"/>
</dbReference>
<dbReference type="CDD" id="cd04647">
    <property type="entry name" value="LbH_MAT_like"/>
    <property type="match status" value="1"/>
</dbReference>
<dbReference type="RefSeq" id="WP_284383507.1">
    <property type="nucleotide sequence ID" value="NZ_BSNM01000025.1"/>
</dbReference>
<proteinExistence type="inferred from homology"/>
<dbReference type="Pfam" id="PF00132">
    <property type="entry name" value="Hexapep"/>
    <property type="match status" value="1"/>
</dbReference>
<sequence>MTKTSDTTSLELTESDYQEQQKQRLSYMPWLYHTLKPRLKAWAKPWQEHLQNRLSKLETVRFGDECFIAPSAKLFAEPGRTIEIGDYTTIAADVFIHGPANFGHHVAINHNVSMDGGSSGITIGDHSRVACQCTFFAFNHGMAPDLLVREQAVSSKGINIGEDVWIGANTSIVDGVRIHDHAIIGMGAVVTQDIPEYAVAVGNPARVIADRRDKPDAQWDWVTNNAR</sequence>
<evidence type="ECO:0000313" key="4">
    <source>
        <dbReference type="Proteomes" id="UP001161389"/>
    </source>
</evidence>
<accession>A0AA37W982</accession>
<gene>
    <name evidence="3" type="ORF">GCM10007876_36730</name>
</gene>
<dbReference type="Gene3D" id="2.160.10.10">
    <property type="entry name" value="Hexapeptide repeat proteins"/>
    <property type="match status" value="1"/>
</dbReference>
<dbReference type="InterPro" id="IPR001451">
    <property type="entry name" value="Hexapep"/>
</dbReference>
<dbReference type="Proteomes" id="UP001161389">
    <property type="component" value="Unassembled WGS sequence"/>
</dbReference>
<dbReference type="EMBL" id="BSNM01000025">
    <property type="protein sequence ID" value="GLQ33193.1"/>
    <property type="molecule type" value="Genomic_DNA"/>
</dbReference>
<dbReference type="InterPro" id="IPR051159">
    <property type="entry name" value="Hexapeptide_acetyltransf"/>
</dbReference>
<reference evidence="3" key="2">
    <citation type="submission" date="2023-01" db="EMBL/GenBank/DDBJ databases">
        <title>Draft genome sequence of Litoribrevibacter albus strain NBRC 110071.</title>
        <authorList>
            <person name="Sun Q."/>
            <person name="Mori K."/>
        </authorList>
    </citation>
    <scope>NUCLEOTIDE SEQUENCE</scope>
    <source>
        <strain evidence="3">NBRC 110071</strain>
    </source>
</reference>
<evidence type="ECO:0000313" key="3">
    <source>
        <dbReference type="EMBL" id="GLQ33193.1"/>
    </source>
</evidence>
<name>A0AA37W982_9GAMM</name>
<keyword evidence="4" id="KW-1185">Reference proteome</keyword>
<comment type="similarity">
    <text evidence="1">Belongs to the transferase hexapeptide repeat family.</text>
</comment>
<dbReference type="GO" id="GO:0008374">
    <property type="term" value="F:O-acyltransferase activity"/>
    <property type="evidence" value="ECO:0007669"/>
    <property type="project" value="TreeGrafter"/>
</dbReference>
<dbReference type="PANTHER" id="PTHR23416">
    <property type="entry name" value="SIALIC ACID SYNTHASE-RELATED"/>
    <property type="match status" value="1"/>
</dbReference>
<keyword evidence="3" id="KW-0012">Acyltransferase</keyword>
<protein>
    <submittedName>
        <fullName evidence="3">Acyltransferase</fullName>
    </submittedName>
</protein>